<sequence>MAATVATVTVLPGSLLTRPMVAGGDDGAVAGRAVRLGLALKPGQAPYDLQRGERVQLIHVPGRGRDSEVPVLVAEEAVVDGVSYTSGSAGQATVIVDSVVAPVVADYAVSGEIAIVAIRPQP</sequence>
<reference evidence="1" key="1">
    <citation type="submission" date="2016-04" db="EMBL/GenBank/DDBJ databases">
        <authorList>
            <person name="Evans L.H."/>
            <person name="Alamgir A."/>
            <person name="Owens N."/>
            <person name="Weber N.D."/>
            <person name="Virtaneva K."/>
            <person name="Barbian K."/>
            <person name="Babar A."/>
            <person name="Rosenke K."/>
        </authorList>
    </citation>
    <scope>NUCLEOTIDE SEQUENCE</scope>
    <source>
        <strain evidence="1">Nono1</strain>
    </source>
</reference>
<organism evidence="1">
    <name type="scientific">Nonomuraea gerenzanensis</name>
    <dbReference type="NCBI Taxonomy" id="93944"/>
    <lineage>
        <taxon>Bacteria</taxon>
        <taxon>Bacillati</taxon>
        <taxon>Actinomycetota</taxon>
        <taxon>Actinomycetes</taxon>
        <taxon>Streptosporangiales</taxon>
        <taxon>Streptosporangiaceae</taxon>
        <taxon>Nonomuraea</taxon>
    </lineage>
</organism>
<name>A0A1M4ENC0_9ACTN</name>
<proteinExistence type="predicted"/>
<dbReference type="EMBL" id="LT559118">
    <property type="protein sequence ID" value="SBP00073.1"/>
    <property type="molecule type" value="Genomic_DNA"/>
</dbReference>
<gene>
    <name evidence="1" type="ORF">BN4615_P9589</name>
</gene>
<protein>
    <recommendedName>
        <fullName evidence="2">SAF domain-containing protein</fullName>
    </recommendedName>
</protein>
<evidence type="ECO:0000313" key="1">
    <source>
        <dbReference type="EMBL" id="SBP00073.1"/>
    </source>
</evidence>
<evidence type="ECO:0008006" key="2">
    <source>
        <dbReference type="Google" id="ProtNLM"/>
    </source>
</evidence>
<dbReference type="AlphaFoldDB" id="A0A1M4ENC0"/>
<accession>A0A1M4ENC0</accession>